<dbReference type="AlphaFoldDB" id="A0A165IK93"/>
<name>A0A165IK93_9BASI</name>
<evidence type="ECO:0000313" key="1">
    <source>
        <dbReference type="EMBL" id="KZT60683.1"/>
    </source>
</evidence>
<evidence type="ECO:0000313" key="2">
    <source>
        <dbReference type="Proteomes" id="UP000076842"/>
    </source>
</evidence>
<proteinExistence type="predicted"/>
<dbReference type="SUPFAM" id="SSF81383">
    <property type="entry name" value="F-box domain"/>
    <property type="match status" value="1"/>
</dbReference>
<dbReference type="OrthoDB" id="2269034at2759"/>
<dbReference type="SUPFAM" id="SSF52047">
    <property type="entry name" value="RNI-like"/>
    <property type="match status" value="1"/>
</dbReference>
<dbReference type="EMBL" id="KV423929">
    <property type="protein sequence ID" value="KZT60683.1"/>
    <property type="molecule type" value="Genomic_DNA"/>
</dbReference>
<accession>A0A165IK93</accession>
<dbReference type="Gene3D" id="1.20.1280.50">
    <property type="match status" value="1"/>
</dbReference>
<protein>
    <submittedName>
        <fullName evidence="1">Uncharacterized protein</fullName>
    </submittedName>
</protein>
<reference evidence="1 2" key="1">
    <citation type="journal article" date="2016" name="Mol. Biol. Evol.">
        <title>Comparative Genomics of Early-Diverging Mushroom-Forming Fungi Provides Insights into the Origins of Lignocellulose Decay Capabilities.</title>
        <authorList>
            <person name="Nagy L.G."/>
            <person name="Riley R."/>
            <person name="Tritt A."/>
            <person name="Adam C."/>
            <person name="Daum C."/>
            <person name="Floudas D."/>
            <person name="Sun H."/>
            <person name="Yadav J.S."/>
            <person name="Pangilinan J."/>
            <person name="Larsson K.H."/>
            <person name="Matsuura K."/>
            <person name="Barry K."/>
            <person name="Labutti K."/>
            <person name="Kuo R."/>
            <person name="Ohm R.A."/>
            <person name="Bhattacharya S.S."/>
            <person name="Shirouzu T."/>
            <person name="Yoshinaga Y."/>
            <person name="Martin F.M."/>
            <person name="Grigoriev I.V."/>
            <person name="Hibbett D.S."/>
        </authorList>
    </citation>
    <scope>NUCLEOTIDE SEQUENCE [LARGE SCALE GENOMIC DNA]</scope>
    <source>
        <strain evidence="1 2">HHB12733</strain>
    </source>
</reference>
<organism evidence="1 2">
    <name type="scientific">Calocera cornea HHB12733</name>
    <dbReference type="NCBI Taxonomy" id="1353952"/>
    <lineage>
        <taxon>Eukaryota</taxon>
        <taxon>Fungi</taxon>
        <taxon>Dikarya</taxon>
        <taxon>Basidiomycota</taxon>
        <taxon>Agaricomycotina</taxon>
        <taxon>Dacrymycetes</taxon>
        <taxon>Dacrymycetales</taxon>
        <taxon>Dacrymycetaceae</taxon>
        <taxon>Calocera</taxon>
    </lineage>
</organism>
<dbReference type="InterPro" id="IPR036047">
    <property type="entry name" value="F-box-like_dom_sf"/>
</dbReference>
<dbReference type="InParanoid" id="A0A165IK93"/>
<dbReference type="STRING" id="1353952.A0A165IK93"/>
<sequence>MDKGFSFQEREPQLPYHSWGPVFIEFNRHLDFRPSDTSTPEQVELEQKLDAVLAKREYLLSDLRATEEEHVALMDKLRELSAPRTTPANLLPDDVLLLIFSMGIGTALIVKSRKRTHEDKTHHRYFQTAVSQVCRRWRSLATNYPSLWTDYVVQDTPSTDNPELDCWLSRSAGIPLRLWIKCKFSPLGEGYSTPDGPCPRFKKLIHRIVDRLSFLWIEGCTHTCLRTLSDVGDRAPLLGELHVKSGQCDNRHLTPQDHALTIKKVTAPDVTAASFRGPKLLAECLVTKRLRYLNLAGAHVGPVTSSRVDETTFLNILSGCRELLYLQIDQSCFPDGDVPDSLGIVATFPRLTLLELYHGLSARPFSWLARIHMPILKAIKLKPHNTSDWSISTPPTDEYLAAKRVWLSNTPTIEEVSIRFDRNPVEVSNIIDLLLEGLLPHLGFLRLCRKDGYFWNSSSHWSKDLLRKLTLCVRTRWSLGNSIPRLFVEPPLFEGEPFGKNYAAELLSEVDEIGELKEFGLEALFREEQ</sequence>
<keyword evidence="2" id="KW-1185">Reference proteome</keyword>
<dbReference type="Proteomes" id="UP000076842">
    <property type="component" value="Unassembled WGS sequence"/>
</dbReference>
<gene>
    <name evidence="1" type="ORF">CALCODRAFT_515272</name>
</gene>